<evidence type="ECO:0000313" key="2">
    <source>
        <dbReference type="EMBL" id="MFC6039958.1"/>
    </source>
</evidence>
<accession>A0ABW1L896</accession>
<evidence type="ECO:0000256" key="1">
    <source>
        <dbReference type="SAM" id="SignalP"/>
    </source>
</evidence>
<keyword evidence="3" id="KW-1185">Reference proteome</keyword>
<dbReference type="Proteomes" id="UP001596170">
    <property type="component" value="Unassembled WGS sequence"/>
</dbReference>
<name>A0ABW1L896_9BACL</name>
<comment type="caution">
    <text evidence="2">The sequence shown here is derived from an EMBL/GenBank/DDBJ whole genome shotgun (WGS) entry which is preliminary data.</text>
</comment>
<proteinExistence type="predicted"/>
<evidence type="ECO:0008006" key="4">
    <source>
        <dbReference type="Google" id="ProtNLM"/>
    </source>
</evidence>
<dbReference type="PROSITE" id="PS51257">
    <property type="entry name" value="PROKAR_LIPOPROTEIN"/>
    <property type="match status" value="1"/>
</dbReference>
<gene>
    <name evidence="2" type="ORF">ACFPYN_11050</name>
</gene>
<keyword evidence="1" id="KW-0732">Signal</keyword>
<feature type="signal peptide" evidence="1">
    <location>
        <begin position="1"/>
        <end position="19"/>
    </location>
</feature>
<dbReference type="RefSeq" id="WP_377734170.1">
    <property type="nucleotide sequence ID" value="NZ_JBHSRI010000018.1"/>
</dbReference>
<feature type="chain" id="PRO_5046085986" description="Lipoprotein" evidence="1">
    <location>
        <begin position="20"/>
        <end position="144"/>
    </location>
</feature>
<reference evidence="3" key="1">
    <citation type="journal article" date="2019" name="Int. J. Syst. Evol. Microbiol.">
        <title>The Global Catalogue of Microorganisms (GCM) 10K type strain sequencing project: providing services to taxonomists for standard genome sequencing and annotation.</title>
        <authorList>
            <consortium name="The Broad Institute Genomics Platform"/>
            <consortium name="The Broad Institute Genome Sequencing Center for Infectious Disease"/>
            <person name="Wu L."/>
            <person name="Ma J."/>
        </authorList>
    </citation>
    <scope>NUCLEOTIDE SEQUENCE [LARGE SCALE GENOMIC DNA]</scope>
    <source>
        <strain evidence="3">CCUG 54527</strain>
    </source>
</reference>
<evidence type="ECO:0000313" key="3">
    <source>
        <dbReference type="Proteomes" id="UP001596170"/>
    </source>
</evidence>
<dbReference type="EMBL" id="JBHSRI010000018">
    <property type="protein sequence ID" value="MFC6039958.1"/>
    <property type="molecule type" value="Genomic_DNA"/>
</dbReference>
<protein>
    <recommendedName>
        <fullName evidence="4">Lipoprotein</fullName>
    </recommendedName>
</protein>
<organism evidence="2 3">
    <name type="scientific">Paenisporosarcina macmurdoensis</name>
    <dbReference type="NCBI Taxonomy" id="212659"/>
    <lineage>
        <taxon>Bacteria</taxon>
        <taxon>Bacillati</taxon>
        <taxon>Bacillota</taxon>
        <taxon>Bacilli</taxon>
        <taxon>Bacillales</taxon>
        <taxon>Caryophanaceae</taxon>
        <taxon>Paenisporosarcina</taxon>
    </lineage>
</organism>
<sequence>MRKLISICIVLLILAGCNAENEELSYSKIEEDSTNELVQDFITSVEDENGIHLFQYNENTMYAFLNGHHVEQGNDASFFSSFEVKGKDDSLNIYFDEEYTDDYANQTLNNQELYKINLDKKYEVVRSFKNNEETNFNVIYVTGK</sequence>